<keyword evidence="2" id="KW-1185">Reference proteome</keyword>
<accession>A0A5E4NI98</accession>
<name>A0A5E4NI98_9HEMI</name>
<gene>
    <name evidence="1" type="ORF">CINCED_3A023986</name>
</gene>
<dbReference type="Proteomes" id="UP000325440">
    <property type="component" value="Unassembled WGS sequence"/>
</dbReference>
<organism evidence="1 2">
    <name type="scientific">Cinara cedri</name>
    <dbReference type="NCBI Taxonomy" id="506608"/>
    <lineage>
        <taxon>Eukaryota</taxon>
        <taxon>Metazoa</taxon>
        <taxon>Ecdysozoa</taxon>
        <taxon>Arthropoda</taxon>
        <taxon>Hexapoda</taxon>
        <taxon>Insecta</taxon>
        <taxon>Pterygota</taxon>
        <taxon>Neoptera</taxon>
        <taxon>Paraneoptera</taxon>
        <taxon>Hemiptera</taxon>
        <taxon>Sternorrhyncha</taxon>
        <taxon>Aphidomorpha</taxon>
        <taxon>Aphidoidea</taxon>
        <taxon>Aphididae</taxon>
        <taxon>Lachninae</taxon>
        <taxon>Cinara</taxon>
    </lineage>
</organism>
<proteinExistence type="predicted"/>
<dbReference type="AlphaFoldDB" id="A0A5E4NI98"/>
<protein>
    <submittedName>
        <fullName evidence="1">Uncharacterized protein</fullName>
    </submittedName>
</protein>
<evidence type="ECO:0000313" key="1">
    <source>
        <dbReference type="EMBL" id="VVC41274.1"/>
    </source>
</evidence>
<reference evidence="1 2" key="1">
    <citation type="submission" date="2019-08" db="EMBL/GenBank/DDBJ databases">
        <authorList>
            <person name="Alioto T."/>
            <person name="Alioto T."/>
            <person name="Gomez Garrido J."/>
        </authorList>
    </citation>
    <scope>NUCLEOTIDE SEQUENCE [LARGE SCALE GENOMIC DNA]</scope>
</reference>
<evidence type="ECO:0000313" key="2">
    <source>
        <dbReference type="Proteomes" id="UP000325440"/>
    </source>
</evidence>
<dbReference type="EMBL" id="CABPRJ010001915">
    <property type="protein sequence ID" value="VVC41274.1"/>
    <property type="molecule type" value="Genomic_DNA"/>
</dbReference>
<sequence>MEISTTKDAAMNEKSDWRKEDGVDLKYHRKTNGNGQFKRNFNVLKESKSKYEVCGCSNHV</sequence>